<dbReference type="AlphaFoldDB" id="A0AAV7KZR8"/>
<evidence type="ECO:0000313" key="2">
    <source>
        <dbReference type="EMBL" id="KAJ1084084.1"/>
    </source>
</evidence>
<gene>
    <name evidence="2" type="ORF">NDU88_004238</name>
</gene>
<dbReference type="Proteomes" id="UP001066276">
    <property type="component" value="Chromosome 12"/>
</dbReference>
<evidence type="ECO:0000256" key="1">
    <source>
        <dbReference type="SAM" id="MobiDB-lite"/>
    </source>
</evidence>
<sequence length="129" mass="13916">MVAGHRCQGARPTTGLRHLQPSEQERWATPHPPPQEIGGRPAEKATRVVASGEQKVERREQRGGAAGRNRARSPVFIADPGTCRPGLAHASGQRKREQLPGPPGPPLKCSWGPREEKECTASPPTTKPV</sequence>
<dbReference type="EMBL" id="JANPWB010000016">
    <property type="protein sequence ID" value="KAJ1084084.1"/>
    <property type="molecule type" value="Genomic_DNA"/>
</dbReference>
<organism evidence="2 3">
    <name type="scientific">Pleurodeles waltl</name>
    <name type="common">Iberian ribbed newt</name>
    <dbReference type="NCBI Taxonomy" id="8319"/>
    <lineage>
        <taxon>Eukaryota</taxon>
        <taxon>Metazoa</taxon>
        <taxon>Chordata</taxon>
        <taxon>Craniata</taxon>
        <taxon>Vertebrata</taxon>
        <taxon>Euteleostomi</taxon>
        <taxon>Amphibia</taxon>
        <taxon>Batrachia</taxon>
        <taxon>Caudata</taxon>
        <taxon>Salamandroidea</taxon>
        <taxon>Salamandridae</taxon>
        <taxon>Pleurodelinae</taxon>
        <taxon>Pleurodeles</taxon>
    </lineage>
</organism>
<comment type="caution">
    <text evidence="2">The sequence shown here is derived from an EMBL/GenBank/DDBJ whole genome shotgun (WGS) entry which is preliminary data.</text>
</comment>
<proteinExistence type="predicted"/>
<keyword evidence="3" id="KW-1185">Reference proteome</keyword>
<evidence type="ECO:0000313" key="3">
    <source>
        <dbReference type="Proteomes" id="UP001066276"/>
    </source>
</evidence>
<reference evidence="2" key="1">
    <citation type="journal article" date="2022" name="bioRxiv">
        <title>Sequencing and chromosome-scale assembly of the giantPleurodeles waltlgenome.</title>
        <authorList>
            <person name="Brown T."/>
            <person name="Elewa A."/>
            <person name="Iarovenko S."/>
            <person name="Subramanian E."/>
            <person name="Araus A.J."/>
            <person name="Petzold A."/>
            <person name="Susuki M."/>
            <person name="Suzuki K.-i.T."/>
            <person name="Hayashi T."/>
            <person name="Toyoda A."/>
            <person name="Oliveira C."/>
            <person name="Osipova E."/>
            <person name="Leigh N.D."/>
            <person name="Simon A."/>
            <person name="Yun M.H."/>
        </authorList>
    </citation>
    <scope>NUCLEOTIDE SEQUENCE</scope>
    <source>
        <strain evidence="2">20211129_DDA</strain>
        <tissue evidence="2">Liver</tissue>
    </source>
</reference>
<accession>A0AAV7KZR8</accession>
<name>A0AAV7KZR8_PLEWA</name>
<protein>
    <submittedName>
        <fullName evidence="2">Uncharacterized protein</fullName>
    </submittedName>
</protein>
<feature type="region of interest" description="Disordered" evidence="1">
    <location>
        <begin position="1"/>
        <end position="129"/>
    </location>
</feature>